<dbReference type="SUPFAM" id="SSF48403">
    <property type="entry name" value="Ankyrin repeat"/>
    <property type="match status" value="1"/>
</dbReference>
<evidence type="ECO:0000256" key="3">
    <source>
        <dbReference type="PROSITE-ProRule" id="PRU00023"/>
    </source>
</evidence>
<dbReference type="SMART" id="SM00248">
    <property type="entry name" value="ANK"/>
    <property type="match status" value="4"/>
</dbReference>
<dbReference type="InterPro" id="IPR036770">
    <property type="entry name" value="Ankyrin_rpt-contain_sf"/>
</dbReference>
<dbReference type="PROSITE" id="PS50088">
    <property type="entry name" value="ANK_REPEAT"/>
    <property type="match status" value="1"/>
</dbReference>
<keyword evidence="6" id="KW-1185">Reference proteome</keyword>
<feature type="compositionally biased region" description="Basic and acidic residues" evidence="4">
    <location>
        <begin position="616"/>
        <end position="625"/>
    </location>
</feature>
<sequence>MLSFHVNSPEIFTTAFGALTESPHWLMFDGLAIARLLLRKEAQGEVVESAFFQAARHHAVDAVELLQNHVGTEAFGLALVAAASDPAKWPSASDDVLSLVELLLNSGASSRHASDVLLDAVEAEGAPDQVIEVIVETLMTVGDGHANVNHNNGEVLKIAIRRRKPALLNQILDFASAKESPASQDAMNGAFMEAITAEQLKDDNIILEALDVLMNQQGKAPVPDVRAPISNWAPLFCCVINHPDSPRLVERLAKLGCDMEPETYMHLYDDEEVQPEPANPLLWAVCCTENQISSSTIEALIQIDGADVNYTSAISSATPLILAAKYGRGDIVAKLIEKGARVSAKDQFDRSALFYASRVGNLEAIKALNKAKARPNDGSLHEAARNLHSEAVVLLRKAGHSSNYPSSDKRHDGRDALQELALWARPTASQAGQLEDTVKALSRTEKEDKIELLRSSNYPGHKNAIFLALDNQHDGCLLVCKALLDVVMWQVANNEKNTYCEPDLETGANTYVSPTMYLKLGWAFSHEKYKPALLQLLYRMRCPDRFFAEEGQEQPADVVGMPEKIAASEAKRRERAQKLLQDEEKHQRAINRQQDEAASQRLLEQLHHEEKLLHQREMEEQKREQAQYTHLQKRMHAEDSHGQKLEMEAQMAQSKQRWAIQKAEFEETKRIRMNALSESKLQREQVMKMRFQKNMSAQKEARQRRQNMLAQQAAKRKLVEAKKMQSLKNSGEKQKLAFKQKQNDQIKRLMNTQIASKRKGHDLQMEKIHADQQTLRMKAAIKYFDEKNRKRIGA</sequence>
<dbReference type="EMBL" id="JAWRVE010000293">
    <property type="protein sequence ID" value="KAL1845798.1"/>
    <property type="molecule type" value="Genomic_DNA"/>
</dbReference>
<dbReference type="PANTHER" id="PTHR24193">
    <property type="entry name" value="ANKYRIN REPEAT PROTEIN"/>
    <property type="match status" value="1"/>
</dbReference>
<accession>A0ABR3VV61</accession>
<keyword evidence="2 3" id="KW-0040">ANK repeat</keyword>
<dbReference type="Gene3D" id="1.25.40.20">
    <property type="entry name" value="Ankyrin repeat-containing domain"/>
    <property type="match status" value="1"/>
</dbReference>
<gene>
    <name evidence="5" type="ORF">Daus18300_014443</name>
</gene>
<reference evidence="5 6" key="1">
    <citation type="journal article" date="2024" name="IMA Fungus">
        <title>IMA Genome - F19 : A genome assembly and annotation guide to empower mycologists, including annotated draft genome sequences of Ceratocystis pirilliformis, Diaporthe australafricana, Fusarium ophioides, Paecilomyces lecythidis, and Sporothrix stenoceras.</title>
        <authorList>
            <person name="Aylward J."/>
            <person name="Wilson A.M."/>
            <person name="Visagie C.M."/>
            <person name="Spraker J."/>
            <person name="Barnes I."/>
            <person name="Buitendag C."/>
            <person name="Ceriani C."/>
            <person name="Del Mar Angel L."/>
            <person name="du Plessis D."/>
            <person name="Fuchs T."/>
            <person name="Gasser K."/>
            <person name="Kramer D."/>
            <person name="Li W."/>
            <person name="Munsamy K."/>
            <person name="Piso A."/>
            <person name="Price J.L."/>
            <person name="Sonnekus B."/>
            <person name="Thomas C."/>
            <person name="van der Nest A."/>
            <person name="van Dijk A."/>
            <person name="van Heerden A."/>
            <person name="van Vuuren N."/>
            <person name="Yilmaz N."/>
            <person name="Duong T.A."/>
            <person name="van der Merwe N.A."/>
            <person name="Wingfield M.J."/>
            <person name="Wingfield B.D."/>
        </authorList>
    </citation>
    <scope>NUCLEOTIDE SEQUENCE [LARGE SCALE GENOMIC DNA]</scope>
    <source>
        <strain evidence="5 6">CMW 18300</strain>
    </source>
</reference>
<name>A0ABR3VV61_9PEZI</name>
<dbReference type="PROSITE" id="PS50297">
    <property type="entry name" value="ANK_REP_REGION"/>
    <property type="match status" value="1"/>
</dbReference>
<feature type="region of interest" description="Disordered" evidence="4">
    <location>
        <begin position="569"/>
        <end position="591"/>
    </location>
</feature>
<dbReference type="Proteomes" id="UP001583177">
    <property type="component" value="Unassembled WGS sequence"/>
</dbReference>
<keyword evidence="1" id="KW-0677">Repeat</keyword>
<dbReference type="InterPro" id="IPR050663">
    <property type="entry name" value="Ankyrin-SOCS_Box"/>
</dbReference>
<feature type="compositionally biased region" description="Basic and acidic residues" evidence="4">
    <location>
        <begin position="569"/>
        <end position="587"/>
    </location>
</feature>
<dbReference type="InterPro" id="IPR002110">
    <property type="entry name" value="Ankyrin_rpt"/>
</dbReference>
<evidence type="ECO:0000313" key="6">
    <source>
        <dbReference type="Proteomes" id="UP001583177"/>
    </source>
</evidence>
<evidence type="ECO:0000256" key="4">
    <source>
        <dbReference type="SAM" id="MobiDB-lite"/>
    </source>
</evidence>
<feature type="region of interest" description="Disordered" evidence="4">
    <location>
        <begin position="616"/>
        <end position="640"/>
    </location>
</feature>
<proteinExistence type="predicted"/>
<organism evidence="5 6">
    <name type="scientific">Diaporthe australafricana</name>
    <dbReference type="NCBI Taxonomy" id="127596"/>
    <lineage>
        <taxon>Eukaryota</taxon>
        <taxon>Fungi</taxon>
        <taxon>Dikarya</taxon>
        <taxon>Ascomycota</taxon>
        <taxon>Pezizomycotina</taxon>
        <taxon>Sordariomycetes</taxon>
        <taxon>Sordariomycetidae</taxon>
        <taxon>Diaporthales</taxon>
        <taxon>Diaporthaceae</taxon>
        <taxon>Diaporthe</taxon>
    </lineage>
</organism>
<evidence type="ECO:0000256" key="1">
    <source>
        <dbReference type="ARBA" id="ARBA00022737"/>
    </source>
</evidence>
<evidence type="ECO:0000313" key="5">
    <source>
        <dbReference type="EMBL" id="KAL1845798.1"/>
    </source>
</evidence>
<protein>
    <submittedName>
        <fullName evidence="5">Uncharacterized protein</fullName>
    </submittedName>
</protein>
<evidence type="ECO:0000256" key="2">
    <source>
        <dbReference type="ARBA" id="ARBA00023043"/>
    </source>
</evidence>
<dbReference type="Pfam" id="PF12796">
    <property type="entry name" value="Ank_2"/>
    <property type="match status" value="1"/>
</dbReference>
<dbReference type="PANTHER" id="PTHR24193:SF121">
    <property type="entry name" value="ADA2A-CONTAINING COMPLEX COMPONENT 3, ISOFORM D"/>
    <property type="match status" value="1"/>
</dbReference>
<comment type="caution">
    <text evidence="5">The sequence shown here is derived from an EMBL/GenBank/DDBJ whole genome shotgun (WGS) entry which is preliminary data.</text>
</comment>
<dbReference type="CDD" id="cd22249">
    <property type="entry name" value="UDM1_RNF168_RNF169-like"/>
    <property type="match status" value="1"/>
</dbReference>
<feature type="repeat" description="ANK" evidence="3">
    <location>
        <begin position="315"/>
        <end position="347"/>
    </location>
</feature>